<dbReference type="Gene3D" id="1.10.10.60">
    <property type="entry name" value="Homeodomain-like"/>
    <property type="match status" value="1"/>
</dbReference>
<dbReference type="GO" id="GO:0005634">
    <property type="term" value="C:nucleus"/>
    <property type="evidence" value="ECO:0007669"/>
    <property type="project" value="UniProtKB-SubCell"/>
</dbReference>
<evidence type="ECO:0000256" key="8">
    <source>
        <dbReference type="SAM" id="MobiDB-lite"/>
    </source>
</evidence>
<dbReference type="SMART" id="SM00389">
    <property type="entry name" value="HOX"/>
    <property type="match status" value="1"/>
</dbReference>
<dbReference type="SUPFAM" id="SSF46689">
    <property type="entry name" value="Homeodomain-like"/>
    <property type="match status" value="1"/>
</dbReference>
<dbReference type="GeneID" id="116308900"/>
<feature type="region of interest" description="Disordered" evidence="8">
    <location>
        <begin position="49"/>
        <end position="74"/>
    </location>
</feature>
<evidence type="ECO:0000259" key="9">
    <source>
        <dbReference type="PROSITE" id="PS50071"/>
    </source>
</evidence>
<dbReference type="InterPro" id="IPR009057">
    <property type="entry name" value="Homeodomain-like_sf"/>
</dbReference>
<evidence type="ECO:0000256" key="7">
    <source>
        <dbReference type="RuleBase" id="RU000682"/>
    </source>
</evidence>
<reference evidence="11" key="1">
    <citation type="submission" date="2025-08" db="UniProtKB">
        <authorList>
            <consortium name="RefSeq"/>
        </authorList>
    </citation>
    <scope>IDENTIFICATION</scope>
    <source>
        <tissue evidence="11">Tentacle</tissue>
    </source>
</reference>
<gene>
    <name evidence="11" type="primary">LOC116308900</name>
</gene>
<keyword evidence="3 6" id="KW-0238">DNA-binding</keyword>
<accession>A0A6P8J5A2</accession>
<evidence type="ECO:0000256" key="5">
    <source>
        <dbReference type="ARBA" id="ARBA00023242"/>
    </source>
</evidence>
<dbReference type="PANTHER" id="PTHR45793:SF5">
    <property type="entry name" value="HOMEOTIC PROTEIN OCELLILESS"/>
    <property type="match status" value="1"/>
</dbReference>
<feature type="compositionally biased region" description="Polar residues" evidence="8">
    <location>
        <begin position="60"/>
        <end position="72"/>
    </location>
</feature>
<dbReference type="KEGG" id="aten:116308900"/>
<evidence type="ECO:0000256" key="4">
    <source>
        <dbReference type="ARBA" id="ARBA00023155"/>
    </source>
</evidence>
<dbReference type="GO" id="GO:0000978">
    <property type="term" value="F:RNA polymerase II cis-regulatory region sequence-specific DNA binding"/>
    <property type="evidence" value="ECO:0007669"/>
    <property type="project" value="TreeGrafter"/>
</dbReference>
<keyword evidence="10" id="KW-1185">Reference proteome</keyword>
<dbReference type="GO" id="GO:0000981">
    <property type="term" value="F:DNA-binding transcription factor activity, RNA polymerase II-specific"/>
    <property type="evidence" value="ECO:0007669"/>
    <property type="project" value="TreeGrafter"/>
</dbReference>
<keyword evidence="5 6" id="KW-0539">Nucleus</keyword>
<keyword evidence="2" id="KW-0217">Developmental protein</keyword>
<name>A0A6P8J5A2_ACTTE</name>
<dbReference type="Proteomes" id="UP000515163">
    <property type="component" value="Unplaced"/>
</dbReference>
<evidence type="ECO:0000256" key="1">
    <source>
        <dbReference type="ARBA" id="ARBA00004123"/>
    </source>
</evidence>
<organism evidence="10 11">
    <name type="scientific">Actinia tenebrosa</name>
    <name type="common">Australian red waratah sea anemone</name>
    <dbReference type="NCBI Taxonomy" id="6105"/>
    <lineage>
        <taxon>Eukaryota</taxon>
        <taxon>Metazoa</taxon>
        <taxon>Cnidaria</taxon>
        <taxon>Anthozoa</taxon>
        <taxon>Hexacorallia</taxon>
        <taxon>Actiniaria</taxon>
        <taxon>Actiniidae</taxon>
        <taxon>Actinia</taxon>
    </lineage>
</organism>
<evidence type="ECO:0000256" key="2">
    <source>
        <dbReference type="ARBA" id="ARBA00022473"/>
    </source>
</evidence>
<dbReference type="PANTHER" id="PTHR45793">
    <property type="entry name" value="HOMEOBOX PROTEIN"/>
    <property type="match status" value="1"/>
</dbReference>
<dbReference type="Pfam" id="PF00046">
    <property type="entry name" value="Homeodomain"/>
    <property type="match status" value="1"/>
</dbReference>
<feature type="domain" description="Homeobox" evidence="9">
    <location>
        <begin position="71"/>
        <end position="131"/>
    </location>
</feature>
<dbReference type="RefSeq" id="XP_031575281.1">
    <property type="nucleotide sequence ID" value="XM_031719421.1"/>
</dbReference>
<evidence type="ECO:0000313" key="10">
    <source>
        <dbReference type="Proteomes" id="UP000515163"/>
    </source>
</evidence>
<dbReference type="CDD" id="cd00086">
    <property type="entry name" value="homeodomain"/>
    <property type="match status" value="1"/>
</dbReference>
<evidence type="ECO:0000256" key="6">
    <source>
        <dbReference type="PROSITE-ProRule" id="PRU00108"/>
    </source>
</evidence>
<dbReference type="PROSITE" id="PS50071">
    <property type="entry name" value="HOMEOBOX_2"/>
    <property type="match status" value="1"/>
</dbReference>
<dbReference type="AlphaFoldDB" id="A0A6P8J5A2"/>
<evidence type="ECO:0000256" key="3">
    <source>
        <dbReference type="ARBA" id="ARBA00023125"/>
    </source>
</evidence>
<dbReference type="InterPro" id="IPR001356">
    <property type="entry name" value="HD"/>
</dbReference>
<evidence type="ECO:0000313" key="11">
    <source>
        <dbReference type="RefSeq" id="XP_031575281.1"/>
    </source>
</evidence>
<dbReference type="OrthoDB" id="6159439at2759"/>
<feature type="DNA-binding region" description="Homeobox" evidence="6">
    <location>
        <begin position="73"/>
        <end position="132"/>
    </location>
</feature>
<sequence>MAEEMLDKNVSLMHKAEQSRSPGLLMIKTDYVQENQDLNGFKLEKKRCIRSGGDGDTPRKGNTPQTFQQNNAAERKRTVFTAAQKQELEQVFLNYRYPSRGLCEHLAEKFNKSYSSIKVWFKNHRARRTRAKAGPKTPNPTYSVYPWFSFCSTRYQSHGQSIPWCYNRRRGFIPEFLGTQHEQPSGFNPLESYPRLSINGDRRLIAMRGMDNEQRSSAFSLYTRKV</sequence>
<comment type="subcellular location">
    <subcellularLocation>
        <location evidence="1 6 7">Nucleus</location>
    </subcellularLocation>
</comment>
<protein>
    <submittedName>
        <fullName evidence="11">Pituitary homeobox 1-like</fullName>
    </submittedName>
</protein>
<dbReference type="InParanoid" id="A0A6P8J5A2"/>
<keyword evidence="4 6" id="KW-0371">Homeobox</keyword>
<proteinExistence type="predicted"/>